<comment type="caution">
    <text evidence="2">The sequence shown here is derived from an EMBL/GenBank/DDBJ whole genome shotgun (WGS) entry which is preliminary data.</text>
</comment>
<evidence type="ECO:0000313" key="3">
    <source>
        <dbReference type="Proteomes" id="UP001178281"/>
    </source>
</evidence>
<dbReference type="InterPro" id="IPR035197">
    <property type="entry name" value="DUF5313"/>
</dbReference>
<sequence length="132" mass="15300">MTDMTDSPSKPNPVQYLLYSYGRTLPDSMRDWVANDLAGPGAAARTVIRFSIPCFLMLVPFWFVDADFLVKATMTLPIFIPFVYFAIALNKIYRRARLRWHGLDPDLVDQRARVREADLHREYVEKYGPRGQ</sequence>
<dbReference type="Proteomes" id="UP001178281">
    <property type="component" value="Unassembled WGS sequence"/>
</dbReference>
<keyword evidence="3" id="KW-1185">Reference proteome</keyword>
<evidence type="ECO:0000313" key="2">
    <source>
        <dbReference type="EMBL" id="MDP0400103.1"/>
    </source>
</evidence>
<organism evidence="2 3">
    <name type="scientific">Tsukamurella strandjordii</name>
    <dbReference type="NCBI Taxonomy" id="147577"/>
    <lineage>
        <taxon>Bacteria</taxon>
        <taxon>Bacillati</taxon>
        <taxon>Actinomycetota</taxon>
        <taxon>Actinomycetes</taxon>
        <taxon>Mycobacteriales</taxon>
        <taxon>Tsukamurellaceae</taxon>
        <taxon>Tsukamurella</taxon>
    </lineage>
</organism>
<keyword evidence="1" id="KW-1133">Transmembrane helix</keyword>
<protein>
    <submittedName>
        <fullName evidence="2">DUF5313 domain-containing protein</fullName>
    </submittedName>
</protein>
<gene>
    <name evidence="2" type="ORF">Q7X28_19475</name>
</gene>
<feature type="transmembrane region" description="Helical" evidence="1">
    <location>
        <begin position="46"/>
        <end position="63"/>
    </location>
</feature>
<dbReference type="EMBL" id="JAUTIX010000008">
    <property type="protein sequence ID" value="MDP0400103.1"/>
    <property type="molecule type" value="Genomic_DNA"/>
</dbReference>
<name>A0AA90SNC1_9ACTN</name>
<keyword evidence="1" id="KW-0812">Transmembrane</keyword>
<keyword evidence="1" id="KW-0472">Membrane</keyword>
<dbReference type="AlphaFoldDB" id="A0AA90SNC1"/>
<proteinExistence type="predicted"/>
<feature type="transmembrane region" description="Helical" evidence="1">
    <location>
        <begin position="69"/>
        <end position="89"/>
    </location>
</feature>
<dbReference type="RefSeq" id="WP_220657085.1">
    <property type="nucleotide sequence ID" value="NZ_BAAAII010000008.1"/>
</dbReference>
<reference evidence="2" key="1">
    <citation type="submission" date="2023-08" db="EMBL/GenBank/DDBJ databases">
        <title>The draft genome of Tsukamurella strandjordii strain 050030.</title>
        <authorList>
            <person name="Zhao F."/>
            <person name="Feng Y."/>
            <person name="Zong Z."/>
        </authorList>
    </citation>
    <scope>NUCLEOTIDE SEQUENCE</scope>
    <source>
        <strain evidence="2">050030</strain>
    </source>
</reference>
<accession>A0AA90SNC1</accession>
<dbReference type="Pfam" id="PF17240">
    <property type="entry name" value="DUF5313"/>
    <property type="match status" value="1"/>
</dbReference>
<evidence type="ECO:0000256" key="1">
    <source>
        <dbReference type="SAM" id="Phobius"/>
    </source>
</evidence>